<feature type="compositionally biased region" description="Acidic residues" evidence="1">
    <location>
        <begin position="827"/>
        <end position="837"/>
    </location>
</feature>
<feature type="region of interest" description="Disordered" evidence="1">
    <location>
        <begin position="407"/>
        <end position="427"/>
    </location>
</feature>
<name>A0ABM3ZI98_PANGU</name>
<protein>
    <submittedName>
        <fullName evidence="3">NHS-like protein 2 isoform X1</fullName>
    </submittedName>
</protein>
<dbReference type="Gene3D" id="1.20.5.340">
    <property type="match status" value="1"/>
</dbReference>
<feature type="compositionally biased region" description="Polar residues" evidence="1">
    <location>
        <begin position="905"/>
        <end position="931"/>
    </location>
</feature>
<feature type="region of interest" description="Disordered" evidence="1">
    <location>
        <begin position="683"/>
        <end position="751"/>
    </location>
</feature>
<feature type="compositionally biased region" description="Polar residues" evidence="1">
    <location>
        <begin position="407"/>
        <end position="417"/>
    </location>
</feature>
<proteinExistence type="predicted"/>
<gene>
    <name evidence="3" type="primary">NHSL2</name>
</gene>
<feature type="region of interest" description="Disordered" evidence="1">
    <location>
        <begin position="522"/>
        <end position="590"/>
    </location>
</feature>
<dbReference type="RefSeq" id="XP_060548093.1">
    <property type="nucleotide sequence ID" value="XM_060692110.1"/>
</dbReference>
<dbReference type="Pfam" id="PF15273">
    <property type="entry name" value="NHS"/>
    <property type="match status" value="2"/>
</dbReference>
<feature type="region of interest" description="Disordered" evidence="1">
    <location>
        <begin position="903"/>
        <end position="955"/>
    </location>
</feature>
<dbReference type="PANTHER" id="PTHR23039">
    <property type="entry name" value="NANCE-HORAN SYNDROME PROTEIN"/>
    <property type="match status" value="1"/>
</dbReference>
<evidence type="ECO:0000313" key="2">
    <source>
        <dbReference type="Proteomes" id="UP001652622"/>
    </source>
</evidence>
<feature type="compositionally biased region" description="Low complexity" evidence="1">
    <location>
        <begin position="865"/>
        <end position="883"/>
    </location>
</feature>
<keyword evidence="2" id="KW-1185">Reference proteome</keyword>
<feature type="compositionally biased region" description="Polar residues" evidence="1">
    <location>
        <begin position="525"/>
        <end position="538"/>
    </location>
</feature>
<evidence type="ECO:0000256" key="1">
    <source>
        <dbReference type="SAM" id="MobiDB-lite"/>
    </source>
</evidence>
<reference evidence="3" key="1">
    <citation type="submission" date="2025-08" db="UniProtKB">
        <authorList>
            <consortium name="RefSeq"/>
        </authorList>
    </citation>
    <scope>IDENTIFICATION</scope>
    <source>
        <tissue evidence="3">Blood</tissue>
    </source>
</reference>
<organism evidence="2 3">
    <name type="scientific">Pantherophis guttatus</name>
    <name type="common">Corn snake</name>
    <name type="synonym">Elaphe guttata</name>
    <dbReference type="NCBI Taxonomy" id="94885"/>
    <lineage>
        <taxon>Eukaryota</taxon>
        <taxon>Metazoa</taxon>
        <taxon>Chordata</taxon>
        <taxon>Craniata</taxon>
        <taxon>Vertebrata</taxon>
        <taxon>Euteleostomi</taxon>
        <taxon>Lepidosauria</taxon>
        <taxon>Squamata</taxon>
        <taxon>Bifurcata</taxon>
        <taxon>Unidentata</taxon>
        <taxon>Episquamata</taxon>
        <taxon>Toxicofera</taxon>
        <taxon>Serpentes</taxon>
        <taxon>Colubroidea</taxon>
        <taxon>Colubridae</taxon>
        <taxon>Colubrinae</taxon>
        <taxon>Pantherophis</taxon>
    </lineage>
</organism>
<evidence type="ECO:0000313" key="3">
    <source>
        <dbReference type="RefSeq" id="XP_060548093.1"/>
    </source>
</evidence>
<dbReference type="Proteomes" id="UP001652622">
    <property type="component" value="Unplaced"/>
</dbReference>
<feature type="compositionally biased region" description="Basic residues" evidence="1">
    <location>
        <begin position="548"/>
        <end position="566"/>
    </location>
</feature>
<dbReference type="PANTHER" id="PTHR23039:SF2">
    <property type="entry name" value="NHS-LIKE PROTEIN 2"/>
    <property type="match status" value="1"/>
</dbReference>
<dbReference type="InterPro" id="IPR024845">
    <property type="entry name" value="NHS-like"/>
</dbReference>
<dbReference type="GeneID" id="117669539"/>
<sequence length="1221" mass="133189">MPFWKRTVEPRRLLPSPAAAPHLAGLPLAQLHEVCGLTTLALLRQLADLCGHSAALLGELEGRLLELSRRAHRLRGRLRRVRGLLRPGASSEPATSNLDLDVKKPTPPKLLWHQPVNIFLARPVGVEDLHHEAELNLQSLLQEEYEEPYSDAKISGQTFRYASSPSVDRHLECSPHPAPNKRMEFIYMPASQQVKEHETTSLGVRVLEPSLSLPATPDKHTVWTQGSPLPALEEKRLQQPCSTQANIVPINVSGQPFARHASARHSLFNTETAMNPKSLLRRRRTVIGFPHLSLRDPGSSNGPILNPPATIAESISCNFVPDVVNGRSSTRQARSPHSRPQLRKTFSDLGGVLQGRGCQIQAGRAENSKVMYASPLCNGPKEDSVFSPGCGTSSFCYTNSSVSQNEVAAESASQMSPCTPRDTPEADQPSSFFISQDNMAGTNECGTFCASPESPLEAEGSLRCGRRDLKVPTALVHSSEEESSQLERERIMCRFRERSLSVPTDTASLCSVDIGGSETCGLSYPSASSEGSTSTDNISLAVDQEARKQRRQRTKSISLKKAKKKPCPPTRSVSLIKEGEAEESGEVLSQDQRPKSLYLLPDAQVHNKIQGDPARELESRSYVQQGFVPEWNSGDPYCSLSGSSTATGTTVIELSKVRGSSESLPSPSVSRATTPSHLCADMSLKTSSPGRLTGVMSPSSGYSSQSETPTPTVPTSMVLGHVPHQSGRPRPLVPERKSSLPPVSPMERSPRSRLSFDLPFAPPTHLDLSGLKISHKSKAKVSRHHSESTFGAKLGPKLSPVQPVMPMVTQLDLRSVRLRSISRSETEDNLDSPELLEEPGKKIRPPVAEKPPLSRRPPMLLHKTPPVQEESPVSSPTSPATPQELVPAENIYMMARRPDHLWDASTWSPTQSPSAEGAASPTQGTPGTFFSASRRLSEDSLEEDEQTKAKVFDEALFGGESRKTKVPPPVPKKPSVLYLPLVTSPLHPGPCPGDQRLPPSPVIMLDEDSAYSELTTYKVPSPVANEVNVSPIPADLSWGDIPGNSVGLRTKEKRFVNDKTAESITEEDDDVFVTTRTTEDLFTVIHRPTMDKSKKRKVSEENRTFNSTTYASFVAAQERVRSKRKLLGWKEPSDSFTNRPNSQMPTKNIAGLVIHECPSSTSRTSSKNEDFKALLQKKGGKGASGIRTSAAELLKTTNPLARRVMTEFAVDGTIPSSKIQP</sequence>
<feature type="region of interest" description="Disordered" evidence="1">
    <location>
        <begin position="823"/>
        <end position="884"/>
    </location>
</feature>
<feature type="compositionally biased region" description="Polar residues" evidence="1">
    <location>
        <begin position="684"/>
        <end position="715"/>
    </location>
</feature>
<accession>A0ABM3ZI98</accession>